<dbReference type="EMBL" id="VDEP01000308">
    <property type="protein sequence ID" value="KAA1106957.1"/>
    <property type="molecule type" value="Genomic_DNA"/>
</dbReference>
<accession>A0A5B0Q1F4</accession>
<evidence type="ECO:0000313" key="2">
    <source>
        <dbReference type="EMBL" id="KAA1106957.1"/>
    </source>
</evidence>
<evidence type="ECO:0000313" key="3">
    <source>
        <dbReference type="Proteomes" id="UP000325313"/>
    </source>
</evidence>
<gene>
    <name evidence="2" type="ORF">PGTUg99_016317</name>
</gene>
<evidence type="ECO:0000256" key="1">
    <source>
        <dbReference type="SAM" id="MobiDB-lite"/>
    </source>
</evidence>
<name>A0A5B0Q1F4_PUCGR</name>
<reference evidence="2 3" key="1">
    <citation type="submission" date="2019-05" db="EMBL/GenBank/DDBJ databases">
        <title>Emergence of the Ug99 lineage of the wheat stem rust pathogen through somatic hybridization.</title>
        <authorList>
            <person name="Li F."/>
            <person name="Upadhyaya N.M."/>
            <person name="Sperschneider J."/>
            <person name="Matny O."/>
            <person name="Nguyen-Phuc H."/>
            <person name="Mago R."/>
            <person name="Raley C."/>
            <person name="Miller M.E."/>
            <person name="Silverstein K.A.T."/>
            <person name="Henningsen E."/>
            <person name="Hirsch C.D."/>
            <person name="Visser B."/>
            <person name="Pretorius Z.A."/>
            <person name="Steffenson B.J."/>
            <person name="Schwessinger B."/>
            <person name="Dodds P.N."/>
            <person name="Figueroa M."/>
        </authorList>
    </citation>
    <scope>NUCLEOTIDE SEQUENCE [LARGE SCALE GENOMIC DNA]</scope>
    <source>
        <strain evidence="2 3">Ug99</strain>
    </source>
</reference>
<protein>
    <submittedName>
        <fullName evidence="2">Uncharacterized protein</fullName>
    </submittedName>
</protein>
<organism evidence="2 3">
    <name type="scientific">Puccinia graminis f. sp. tritici</name>
    <dbReference type="NCBI Taxonomy" id="56615"/>
    <lineage>
        <taxon>Eukaryota</taxon>
        <taxon>Fungi</taxon>
        <taxon>Dikarya</taxon>
        <taxon>Basidiomycota</taxon>
        <taxon>Pucciniomycotina</taxon>
        <taxon>Pucciniomycetes</taxon>
        <taxon>Pucciniales</taxon>
        <taxon>Pucciniaceae</taxon>
        <taxon>Puccinia</taxon>
    </lineage>
</organism>
<feature type="region of interest" description="Disordered" evidence="1">
    <location>
        <begin position="1"/>
        <end position="24"/>
    </location>
</feature>
<dbReference type="Proteomes" id="UP000325313">
    <property type="component" value="Unassembled WGS sequence"/>
</dbReference>
<dbReference type="AlphaFoldDB" id="A0A5B0Q1F4"/>
<comment type="caution">
    <text evidence="2">The sequence shown here is derived from an EMBL/GenBank/DDBJ whole genome shotgun (WGS) entry which is preliminary data.</text>
</comment>
<sequence length="241" mass="27944">MRIPNLDEALTSPKIQRSHPENEAHLQSTAVSAISPSSGHMRKEVPNAIQKKANKILEDFAGKTNLKKMVEPGALDVLKAVGGSCLFYLKAWRQRNFADLRADPQLREIIDLYFKWHFPEEYWTGMDHIKTISAKVFNDDKAARLSVNEVRKKAKWFQMHFLGALPNEFLIELQAVDRRPRTGSSADVVIKLTEVEKRRAKQFLEWRKRIVDMHVFLNELEHDLPDIEQYTHFRCDKPADP</sequence>
<proteinExistence type="predicted"/>